<feature type="signal peptide" evidence="1">
    <location>
        <begin position="1"/>
        <end position="22"/>
    </location>
</feature>
<accession>A0AAN7H4B4</accession>
<dbReference type="PANTHER" id="PTHR42923:SF26">
    <property type="entry name" value="FMN REDUCTASE LOT6, PUTATIVE (AFU_ORTHOLOGUE AFUA_7G06600)-RELATED"/>
    <property type="match status" value="1"/>
</dbReference>
<dbReference type="Gene3D" id="3.50.50.60">
    <property type="entry name" value="FAD/NAD(P)-binding domain"/>
    <property type="match status" value="1"/>
</dbReference>
<dbReference type="Gene3D" id="1.10.405.20">
    <property type="match status" value="1"/>
</dbReference>
<dbReference type="InterPro" id="IPR002937">
    <property type="entry name" value="Amino_oxidase"/>
</dbReference>
<organism evidence="3 4">
    <name type="scientific">Podospora fimiseda</name>
    <dbReference type="NCBI Taxonomy" id="252190"/>
    <lineage>
        <taxon>Eukaryota</taxon>
        <taxon>Fungi</taxon>
        <taxon>Dikarya</taxon>
        <taxon>Ascomycota</taxon>
        <taxon>Pezizomycotina</taxon>
        <taxon>Sordariomycetes</taxon>
        <taxon>Sordariomycetidae</taxon>
        <taxon>Sordariales</taxon>
        <taxon>Podosporaceae</taxon>
        <taxon>Podospora</taxon>
    </lineage>
</organism>
<dbReference type="GO" id="GO:0016491">
    <property type="term" value="F:oxidoreductase activity"/>
    <property type="evidence" value="ECO:0007669"/>
    <property type="project" value="InterPro"/>
</dbReference>
<dbReference type="SUPFAM" id="SSF51905">
    <property type="entry name" value="FAD/NAD(P)-binding domain"/>
    <property type="match status" value="1"/>
</dbReference>
<dbReference type="AlphaFoldDB" id="A0AAN7H4B4"/>
<reference evidence="3" key="1">
    <citation type="journal article" date="2023" name="Mol. Phylogenet. Evol.">
        <title>Genome-scale phylogeny and comparative genomics of the fungal order Sordariales.</title>
        <authorList>
            <person name="Hensen N."/>
            <person name="Bonometti L."/>
            <person name="Westerberg I."/>
            <person name="Brannstrom I.O."/>
            <person name="Guillou S."/>
            <person name="Cros-Aarteil S."/>
            <person name="Calhoun S."/>
            <person name="Haridas S."/>
            <person name="Kuo A."/>
            <person name="Mondo S."/>
            <person name="Pangilinan J."/>
            <person name="Riley R."/>
            <person name="LaButti K."/>
            <person name="Andreopoulos B."/>
            <person name="Lipzen A."/>
            <person name="Chen C."/>
            <person name="Yan M."/>
            <person name="Daum C."/>
            <person name="Ng V."/>
            <person name="Clum A."/>
            <person name="Steindorff A."/>
            <person name="Ohm R.A."/>
            <person name="Martin F."/>
            <person name="Silar P."/>
            <person name="Natvig D.O."/>
            <person name="Lalanne C."/>
            <person name="Gautier V."/>
            <person name="Ament-Velasquez S.L."/>
            <person name="Kruys A."/>
            <person name="Hutchinson M.I."/>
            <person name="Powell A.J."/>
            <person name="Barry K."/>
            <person name="Miller A.N."/>
            <person name="Grigoriev I.V."/>
            <person name="Debuchy R."/>
            <person name="Gladieux P."/>
            <person name="Hiltunen Thoren M."/>
            <person name="Johannesson H."/>
        </authorList>
    </citation>
    <scope>NUCLEOTIDE SEQUENCE</scope>
    <source>
        <strain evidence="3">CBS 990.96</strain>
    </source>
</reference>
<evidence type="ECO:0000313" key="3">
    <source>
        <dbReference type="EMBL" id="KAK4228860.1"/>
    </source>
</evidence>
<feature type="domain" description="Amine oxidase" evidence="2">
    <location>
        <begin position="39"/>
        <end position="403"/>
    </location>
</feature>
<evidence type="ECO:0000256" key="1">
    <source>
        <dbReference type="SAM" id="SignalP"/>
    </source>
</evidence>
<keyword evidence="1" id="KW-0732">Signal</keyword>
<proteinExistence type="predicted"/>
<dbReference type="InterPro" id="IPR036188">
    <property type="entry name" value="FAD/NAD-bd_sf"/>
</dbReference>
<dbReference type="Gene3D" id="3.30.70.1990">
    <property type="match status" value="1"/>
</dbReference>
<evidence type="ECO:0000259" key="2">
    <source>
        <dbReference type="Pfam" id="PF01593"/>
    </source>
</evidence>
<feature type="chain" id="PRO_5042923957" description="Amine oxidase domain-containing protein" evidence="1">
    <location>
        <begin position="23"/>
        <end position="459"/>
    </location>
</feature>
<comment type="caution">
    <text evidence="3">The sequence shown here is derived from an EMBL/GenBank/DDBJ whole genome shotgun (WGS) entry which is preliminary data.</text>
</comment>
<dbReference type="Pfam" id="PF01593">
    <property type="entry name" value="Amino_oxidase"/>
    <property type="match status" value="1"/>
</dbReference>
<dbReference type="Proteomes" id="UP001301958">
    <property type="component" value="Unassembled WGS sequence"/>
</dbReference>
<sequence length="459" mass="49661">MLFRKSQTLLVSLAATSQLVVAQSIINTDVVIIGGGSSGTYAAIQLTDQGKNVVVVEKQSDLGGHAETYTDPATNGKINVGVQAFHNTPIVTTYATRLGVTMAPISYDTPGLNSSTVNIATAQYLNDPTANPNLQAALGKYIQLYLTNYAYLNTGVYLPNPVPADLLMSFGDFAKKHEIEPVVFFFNLFTQGWDISKVPTVYALVTVNLSLLNSIATNTLLGTTDTNDLYTSAASILGSKVLYNADIVLVQRGNTDVTVKVRQGLSFKIIKAKKLLMAAPPTLDNLLGWDLTLQELKLFSKLKGVGYYAAVVSNPSFPDNTSFRNAVPSNVNQFNLAGLPGIFSISNTDFPGKVRTVTYGTQVFLPKELVAPVVLNDINNFLRKAGFGNGRTEILDWHSHGPYNLQVSANDIKNGYYAELFGLQGQKSTFWTGAAWRAQDSSMLWEFTQGLIGSIISGL</sequence>
<reference evidence="3" key="2">
    <citation type="submission" date="2023-05" db="EMBL/GenBank/DDBJ databases">
        <authorList>
            <consortium name="Lawrence Berkeley National Laboratory"/>
            <person name="Steindorff A."/>
            <person name="Hensen N."/>
            <person name="Bonometti L."/>
            <person name="Westerberg I."/>
            <person name="Brannstrom I.O."/>
            <person name="Guillou S."/>
            <person name="Cros-Aarteil S."/>
            <person name="Calhoun S."/>
            <person name="Haridas S."/>
            <person name="Kuo A."/>
            <person name="Mondo S."/>
            <person name="Pangilinan J."/>
            <person name="Riley R."/>
            <person name="Labutti K."/>
            <person name="Andreopoulos B."/>
            <person name="Lipzen A."/>
            <person name="Chen C."/>
            <person name="Yanf M."/>
            <person name="Daum C."/>
            <person name="Ng V."/>
            <person name="Clum A."/>
            <person name="Ohm R."/>
            <person name="Martin F."/>
            <person name="Silar P."/>
            <person name="Natvig D."/>
            <person name="Lalanne C."/>
            <person name="Gautier V."/>
            <person name="Ament-Velasquez S.L."/>
            <person name="Kruys A."/>
            <person name="Hutchinson M.I."/>
            <person name="Powell A.J."/>
            <person name="Barry K."/>
            <person name="Miller A.N."/>
            <person name="Grigoriev I.V."/>
            <person name="Debuchy R."/>
            <person name="Gladieux P."/>
            <person name="Thoren M.H."/>
            <person name="Johannesson H."/>
        </authorList>
    </citation>
    <scope>NUCLEOTIDE SEQUENCE</scope>
    <source>
        <strain evidence="3">CBS 990.96</strain>
    </source>
</reference>
<dbReference type="EMBL" id="MU865314">
    <property type="protein sequence ID" value="KAK4228860.1"/>
    <property type="molecule type" value="Genomic_DNA"/>
</dbReference>
<protein>
    <recommendedName>
        <fullName evidence="2">Amine oxidase domain-containing protein</fullName>
    </recommendedName>
</protein>
<evidence type="ECO:0000313" key="4">
    <source>
        <dbReference type="Proteomes" id="UP001301958"/>
    </source>
</evidence>
<dbReference type="PRINTS" id="PR00411">
    <property type="entry name" value="PNDRDTASEI"/>
</dbReference>
<dbReference type="PANTHER" id="PTHR42923">
    <property type="entry name" value="PROTOPORPHYRINOGEN OXIDASE"/>
    <property type="match status" value="1"/>
</dbReference>
<keyword evidence="4" id="KW-1185">Reference proteome</keyword>
<dbReference type="InterPro" id="IPR050464">
    <property type="entry name" value="Zeta_carotene_desat/Oxidored"/>
</dbReference>
<name>A0AAN7H4B4_9PEZI</name>
<gene>
    <name evidence="3" type="ORF">QBC38DRAFT_136202</name>
</gene>